<name>A0AAN7MRQ4_TRANT</name>
<feature type="domain" description="START" evidence="3">
    <location>
        <begin position="143"/>
        <end position="333"/>
    </location>
</feature>
<dbReference type="GO" id="GO:0005737">
    <property type="term" value="C:cytoplasm"/>
    <property type="evidence" value="ECO:0007669"/>
    <property type="project" value="UniProtKB-ARBA"/>
</dbReference>
<dbReference type="AlphaFoldDB" id="A0AAN7MRQ4"/>
<dbReference type="GO" id="GO:0008289">
    <property type="term" value="F:lipid binding"/>
    <property type="evidence" value="ECO:0007669"/>
    <property type="project" value="InterPro"/>
</dbReference>
<feature type="region of interest" description="Disordered" evidence="1">
    <location>
        <begin position="356"/>
        <end position="379"/>
    </location>
</feature>
<dbReference type="FunFam" id="3.30.530.20:FF:000006">
    <property type="entry name" value="StAR-related lipid transfer protein 7, mitochondrial"/>
    <property type="match status" value="1"/>
</dbReference>
<dbReference type="InterPro" id="IPR051213">
    <property type="entry name" value="START_lipid_transfer"/>
</dbReference>
<dbReference type="CDD" id="cd08870">
    <property type="entry name" value="START_STARD2_7-like"/>
    <property type="match status" value="1"/>
</dbReference>
<dbReference type="PROSITE" id="PS50848">
    <property type="entry name" value="START"/>
    <property type="match status" value="1"/>
</dbReference>
<evidence type="ECO:0000256" key="2">
    <source>
        <dbReference type="SAM" id="Phobius"/>
    </source>
</evidence>
<sequence>MALVESLHLTIERPTMLGLVSVLLPVWVAFIVGAAIGWLWRPKLWAKKPGKVGCVLKNPASLILPSSPTPRTPTSLLKGFSSAPCLNSLDLLGPDSGPSVLDGKFEKKPPPCVSEESSRKPSLLTEEDLKKLCELIQMKDGGPTWIHMLDRSSRRMSYRAWRRDPKIGPPQYRTRTVFENATPEMVRDFFWDDDFRPKWDDMLAYSTTIDECISTGNTVVHWIRKFPFFCSDREYIIGRRIWESGRSYYCVTKGVSAPIPRQEKPKRVDLYFSSWFIRAVESRKNDGQLTACEVLLFHYEDVGLPYEIAKLGVSYGMWGAVKKVEPGLRAYQKARLLGEPISRPAYMAHINKKVNPELVPDHEPDPDPPQNNKAAIASKPPSGYSFPKILLVGSGVMIMLACGLNRGLLSGVMGLARRLGDMRKKIRRPAMTRPRRSHLINFDSMSENVIRDGQ</sequence>
<feature type="transmembrane region" description="Helical" evidence="2">
    <location>
        <begin position="16"/>
        <end position="40"/>
    </location>
</feature>
<keyword evidence="2" id="KW-1133">Transmembrane helix</keyword>
<organism evidence="4 5">
    <name type="scientific">Trapa natans</name>
    <name type="common">Water chestnut</name>
    <dbReference type="NCBI Taxonomy" id="22666"/>
    <lineage>
        <taxon>Eukaryota</taxon>
        <taxon>Viridiplantae</taxon>
        <taxon>Streptophyta</taxon>
        <taxon>Embryophyta</taxon>
        <taxon>Tracheophyta</taxon>
        <taxon>Spermatophyta</taxon>
        <taxon>Magnoliopsida</taxon>
        <taxon>eudicotyledons</taxon>
        <taxon>Gunneridae</taxon>
        <taxon>Pentapetalae</taxon>
        <taxon>rosids</taxon>
        <taxon>malvids</taxon>
        <taxon>Myrtales</taxon>
        <taxon>Lythraceae</taxon>
        <taxon>Trapa</taxon>
    </lineage>
</organism>
<dbReference type="InterPro" id="IPR023393">
    <property type="entry name" value="START-like_dom_sf"/>
</dbReference>
<dbReference type="Gene3D" id="3.30.530.20">
    <property type="match status" value="1"/>
</dbReference>
<dbReference type="SUPFAM" id="SSF55961">
    <property type="entry name" value="Bet v1-like"/>
    <property type="match status" value="1"/>
</dbReference>
<keyword evidence="2" id="KW-0472">Membrane</keyword>
<dbReference type="PANTHER" id="PTHR19308">
    <property type="entry name" value="PHOSPHATIDYLCHOLINE TRANSFER PROTEIN"/>
    <property type="match status" value="1"/>
</dbReference>
<evidence type="ECO:0000313" key="5">
    <source>
        <dbReference type="Proteomes" id="UP001346149"/>
    </source>
</evidence>
<dbReference type="Pfam" id="PF01852">
    <property type="entry name" value="START"/>
    <property type="match status" value="1"/>
</dbReference>
<dbReference type="EMBL" id="JAXQNO010000004">
    <property type="protein sequence ID" value="KAK4799881.1"/>
    <property type="molecule type" value="Genomic_DNA"/>
</dbReference>
<evidence type="ECO:0000256" key="1">
    <source>
        <dbReference type="SAM" id="MobiDB-lite"/>
    </source>
</evidence>
<dbReference type="Proteomes" id="UP001346149">
    <property type="component" value="Unassembled WGS sequence"/>
</dbReference>
<accession>A0AAN7MRQ4</accession>
<keyword evidence="2" id="KW-0812">Transmembrane</keyword>
<dbReference type="PANTHER" id="PTHR19308:SF58">
    <property type="entry name" value="POLYKETIDE CYCLASE_DEHYDRASE AND LIPID TRANSPORT SUPERFAMILY PROTEIN"/>
    <property type="match status" value="1"/>
</dbReference>
<reference evidence="4 5" key="1">
    <citation type="journal article" date="2023" name="Hortic Res">
        <title>Pangenome of water caltrop reveals structural variations and asymmetric subgenome divergence after allopolyploidization.</title>
        <authorList>
            <person name="Zhang X."/>
            <person name="Chen Y."/>
            <person name="Wang L."/>
            <person name="Yuan Y."/>
            <person name="Fang M."/>
            <person name="Shi L."/>
            <person name="Lu R."/>
            <person name="Comes H.P."/>
            <person name="Ma Y."/>
            <person name="Chen Y."/>
            <person name="Huang G."/>
            <person name="Zhou Y."/>
            <person name="Zheng Z."/>
            <person name="Qiu Y."/>
        </authorList>
    </citation>
    <scope>NUCLEOTIDE SEQUENCE [LARGE SCALE GENOMIC DNA]</scope>
    <source>
        <strain evidence="4">F231</strain>
    </source>
</reference>
<protein>
    <recommendedName>
        <fullName evidence="3">START domain-containing protein</fullName>
    </recommendedName>
</protein>
<proteinExistence type="predicted"/>
<evidence type="ECO:0000259" key="3">
    <source>
        <dbReference type="PROSITE" id="PS50848"/>
    </source>
</evidence>
<comment type="caution">
    <text evidence="4">The sequence shown here is derived from an EMBL/GenBank/DDBJ whole genome shotgun (WGS) entry which is preliminary data.</text>
</comment>
<dbReference type="InterPro" id="IPR002913">
    <property type="entry name" value="START_lipid-bd_dom"/>
</dbReference>
<keyword evidence="5" id="KW-1185">Reference proteome</keyword>
<gene>
    <name evidence="4" type="ORF">SAY86_025246</name>
</gene>
<evidence type="ECO:0000313" key="4">
    <source>
        <dbReference type="EMBL" id="KAK4799881.1"/>
    </source>
</evidence>